<organism evidence="3 4">
    <name type="scientific">Pseudaquabacterium pictum</name>
    <dbReference type="NCBI Taxonomy" id="2315236"/>
    <lineage>
        <taxon>Bacteria</taxon>
        <taxon>Pseudomonadati</taxon>
        <taxon>Pseudomonadota</taxon>
        <taxon>Betaproteobacteria</taxon>
        <taxon>Burkholderiales</taxon>
        <taxon>Sphaerotilaceae</taxon>
        <taxon>Pseudaquabacterium</taxon>
    </lineage>
</organism>
<comment type="caution">
    <text evidence="3">The sequence shown here is derived from an EMBL/GenBank/DDBJ whole genome shotgun (WGS) entry which is preliminary data.</text>
</comment>
<sequence>MDEPAGAGVTAIVTRHVKPGHEAAYEAALAALQADGAQFDGYLGATTQRPAPGAAPLAYTSVIRFASVAQLRAFERSERRAAFAAAVAPHVVADAAWAEQTGLEFWFSPPAGTVVPQPVRWRMAVLMVAVVWGLVTLVGGAIAVLWPQGPPWLRLLLTIAIEVALMTWWLMPLLTRRLARWIYPASRQRAA</sequence>
<name>A0A480AUI2_9BURK</name>
<feature type="transmembrane region" description="Helical" evidence="1">
    <location>
        <begin position="124"/>
        <end position="146"/>
    </location>
</feature>
<dbReference type="EMBL" id="BJCL01000014">
    <property type="protein sequence ID" value="GCL65204.1"/>
    <property type="molecule type" value="Genomic_DNA"/>
</dbReference>
<dbReference type="InterPro" id="IPR007138">
    <property type="entry name" value="ABM_dom"/>
</dbReference>
<keyword evidence="1" id="KW-1133">Transmembrane helix</keyword>
<proteinExistence type="predicted"/>
<dbReference type="InterPro" id="IPR038762">
    <property type="entry name" value="ABM_predict"/>
</dbReference>
<dbReference type="GO" id="GO:0004497">
    <property type="term" value="F:monooxygenase activity"/>
    <property type="evidence" value="ECO:0007669"/>
    <property type="project" value="UniProtKB-KW"/>
</dbReference>
<gene>
    <name evidence="3" type="ORF">AQPW35_42850</name>
</gene>
<dbReference type="RefSeq" id="WP_137734919.1">
    <property type="nucleotide sequence ID" value="NZ_BJCL01000014.1"/>
</dbReference>
<evidence type="ECO:0000256" key="1">
    <source>
        <dbReference type="SAM" id="Phobius"/>
    </source>
</evidence>
<dbReference type="AlphaFoldDB" id="A0A480AUI2"/>
<dbReference type="SUPFAM" id="SSF54909">
    <property type="entry name" value="Dimeric alpha+beta barrel"/>
    <property type="match status" value="1"/>
</dbReference>
<dbReference type="Proteomes" id="UP000301751">
    <property type="component" value="Unassembled WGS sequence"/>
</dbReference>
<evidence type="ECO:0000313" key="4">
    <source>
        <dbReference type="Proteomes" id="UP000301751"/>
    </source>
</evidence>
<keyword evidence="4" id="KW-1185">Reference proteome</keyword>
<keyword evidence="1" id="KW-0812">Transmembrane</keyword>
<dbReference type="OrthoDB" id="1494254at2"/>
<protein>
    <submittedName>
        <fullName evidence="3">Antibiotic biosynthesis monooxygenase</fullName>
    </submittedName>
</protein>
<accession>A0A480AUI2</accession>
<dbReference type="Gene3D" id="3.30.70.100">
    <property type="match status" value="1"/>
</dbReference>
<dbReference type="PANTHER" id="PTHR40057">
    <property type="entry name" value="SLR1162 PROTEIN"/>
    <property type="match status" value="1"/>
</dbReference>
<reference evidence="4" key="1">
    <citation type="submission" date="2019-03" db="EMBL/GenBank/DDBJ databases">
        <title>Aquabacterium pictum sp.nov., the first bacteriochlorophyll a-containing freshwater bacterium in the genus Aquabacterium of the class Betaproteobacteria.</title>
        <authorList>
            <person name="Hirose S."/>
            <person name="Tank M."/>
            <person name="Hara E."/>
            <person name="Tamaki H."/>
            <person name="Takaichi S."/>
            <person name="Haruta S."/>
            <person name="Hanada S."/>
        </authorList>
    </citation>
    <scope>NUCLEOTIDE SEQUENCE [LARGE SCALE GENOMIC DNA]</scope>
    <source>
        <strain evidence="4">W35</strain>
    </source>
</reference>
<keyword evidence="3" id="KW-0560">Oxidoreductase</keyword>
<feature type="transmembrane region" description="Helical" evidence="1">
    <location>
        <begin position="152"/>
        <end position="171"/>
    </location>
</feature>
<feature type="domain" description="ABM" evidence="2">
    <location>
        <begin position="9"/>
        <end position="85"/>
    </location>
</feature>
<keyword evidence="1" id="KW-0472">Membrane</keyword>
<evidence type="ECO:0000313" key="3">
    <source>
        <dbReference type="EMBL" id="GCL65204.1"/>
    </source>
</evidence>
<keyword evidence="3" id="KW-0503">Monooxygenase</keyword>
<dbReference type="PANTHER" id="PTHR40057:SF1">
    <property type="entry name" value="SLR1162 PROTEIN"/>
    <property type="match status" value="1"/>
</dbReference>
<dbReference type="Pfam" id="PF03992">
    <property type="entry name" value="ABM"/>
    <property type="match status" value="1"/>
</dbReference>
<evidence type="ECO:0000259" key="2">
    <source>
        <dbReference type="Pfam" id="PF03992"/>
    </source>
</evidence>
<dbReference type="InterPro" id="IPR011008">
    <property type="entry name" value="Dimeric_a/b-barrel"/>
</dbReference>